<dbReference type="RefSeq" id="XP_009163209.1">
    <property type="nucleotide sequence ID" value="XM_009164945.1"/>
</dbReference>
<reference evidence="1 2" key="1">
    <citation type="submission" date="2013-11" db="EMBL/GenBank/DDBJ databases">
        <title>Opisthorchis viverrini - life in the bile duct.</title>
        <authorList>
            <person name="Young N.D."/>
            <person name="Nagarajan N."/>
            <person name="Lin S.J."/>
            <person name="Korhonen P.K."/>
            <person name="Jex A.R."/>
            <person name="Hall R.S."/>
            <person name="Safavi-Hemami H."/>
            <person name="Kaewkong W."/>
            <person name="Bertrand D."/>
            <person name="Gao S."/>
            <person name="Seet Q."/>
            <person name="Wongkham S."/>
            <person name="Teh B.T."/>
            <person name="Wongkham C."/>
            <person name="Intapan P.M."/>
            <person name="Maleewong W."/>
            <person name="Yang X."/>
            <person name="Hu M."/>
            <person name="Wang Z."/>
            <person name="Hofmann A."/>
            <person name="Sternberg P.W."/>
            <person name="Tan P."/>
            <person name="Wang J."/>
            <person name="Gasser R.B."/>
        </authorList>
    </citation>
    <scope>NUCLEOTIDE SEQUENCE [LARGE SCALE GENOMIC DNA]</scope>
</reference>
<keyword evidence="2" id="KW-1185">Reference proteome</keyword>
<feature type="non-terminal residue" evidence="1">
    <location>
        <position position="1"/>
    </location>
</feature>
<dbReference type="EMBL" id="KL596628">
    <property type="protein sequence ID" value="KER33065.1"/>
    <property type="molecule type" value="Genomic_DNA"/>
</dbReference>
<proteinExistence type="predicted"/>
<evidence type="ECO:0000313" key="2">
    <source>
        <dbReference type="Proteomes" id="UP000054324"/>
    </source>
</evidence>
<evidence type="ECO:0000313" key="1">
    <source>
        <dbReference type="EMBL" id="KER33065.1"/>
    </source>
</evidence>
<organism evidence="1 2">
    <name type="scientific">Opisthorchis viverrini</name>
    <name type="common">Southeast Asian liver fluke</name>
    <dbReference type="NCBI Taxonomy" id="6198"/>
    <lineage>
        <taxon>Eukaryota</taxon>
        <taxon>Metazoa</taxon>
        <taxon>Spiralia</taxon>
        <taxon>Lophotrochozoa</taxon>
        <taxon>Platyhelminthes</taxon>
        <taxon>Trematoda</taxon>
        <taxon>Digenea</taxon>
        <taxon>Opisthorchiida</taxon>
        <taxon>Opisthorchiata</taxon>
        <taxon>Opisthorchiidae</taxon>
        <taxon>Opisthorchis</taxon>
    </lineage>
</organism>
<dbReference type="Proteomes" id="UP000054324">
    <property type="component" value="Unassembled WGS sequence"/>
</dbReference>
<sequence length="120" mass="13539">RRTHFLRNHSSLRSISKSFSCGTLSVPNCHATRKNHEGWDVARLLKPRQMKRRVRGRVQTTDLPITLKAIRTDWGKYRSAVAPFRRLTAMPLIGGTRAGIVSGCPSLERGSREVEVGFEP</sequence>
<dbReference type="KEGG" id="ovi:T265_12682"/>
<dbReference type="GeneID" id="20326850"/>
<accession>A0A075AB70</accession>
<protein>
    <submittedName>
        <fullName evidence="1">Uncharacterized protein</fullName>
    </submittedName>
</protein>
<gene>
    <name evidence="1" type="ORF">T265_12682</name>
</gene>
<dbReference type="OrthoDB" id="247013at2759"/>
<name>A0A075AB70_OPIVI</name>
<dbReference type="AlphaFoldDB" id="A0A075AB70"/>
<dbReference type="STRING" id="6198.A0A075AB70"/>
<dbReference type="CTD" id="20326850"/>